<proteinExistence type="inferred from homology"/>
<dbReference type="InterPro" id="IPR000757">
    <property type="entry name" value="Beta-glucanase-like"/>
</dbReference>
<keyword evidence="4 8" id="KW-0732">Signal</keyword>
<comment type="similarity">
    <text evidence="2">Belongs to the glycosyl hydrolase 16 family.</text>
</comment>
<gene>
    <name evidence="10" type="ORF">E1262_01900</name>
</gene>
<accession>A0A4V2YT63</accession>
<evidence type="ECO:0000256" key="5">
    <source>
        <dbReference type="ARBA" id="ARBA00022801"/>
    </source>
</evidence>
<dbReference type="Pfam" id="PF06439">
    <property type="entry name" value="3keto-disac_hyd"/>
    <property type="match status" value="1"/>
</dbReference>
<feature type="domain" description="GH16" evidence="9">
    <location>
        <begin position="412"/>
        <end position="638"/>
    </location>
</feature>
<feature type="signal peptide" evidence="8">
    <location>
        <begin position="1"/>
        <end position="27"/>
    </location>
</feature>
<feature type="active site" description="Nucleophile" evidence="7">
    <location>
        <position position="288"/>
    </location>
</feature>
<name>A0A4V2YT63_9ACTN</name>
<feature type="active site" description="Proton donor" evidence="7">
    <location>
        <position position="292"/>
    </location>
</feature>
<dbReference type="Pfam" id="PF00722">
    <property type="entry name" value="Glyco_hydro_16"/>
    <property type="match status" value="2"/>
</dbReference>
<evidence type="ECO:0000256" key="4">
    <source>
        <dbReference type="ARBA" id="ARBA00022729"/>
    </source>
</evidence>
<feature type="chain" id="PRO_5038369886" description="licheninase" evidence="8">
    <location>
        <begin position="28"/>
        <end position="822"/>
    </location>
</feature>
<dbReference type="PROSITE" id="PS51762">
    <property type="entry name" value="GH16_2"/>
    <property type="match status" value="2"/>
</dbReference>
<dbReference type="Pfam" id="PF02018">
    <property type="entry name" value="CBM_4_9"/>
    <property type="match status" value="1"/>
</dbReference>
<dbReference type="InterPro" id="IPR010496">
    <property type="entry name" value="AL/BT2_dom"/>
</dbReference>
<comment type="caution">
    <text evidence="10">The sequence shown here is derived from an EMBL/GenBank/DDBJ whole genome shotgun (WGS) entry which is preliminary data.</text>
</comment>
<feature type="domain" description="GH16" evidence="9">
    <location>
        <begin position="172"/>
        <end position="403"/>
    </location>
</feature>
<dbReference type="GO" id="GO:0005975">
    <property type="term" value="P:carbohydrate metabolic process"/>
    <property type="evidence" value="ECO:0007669"/>
    <property type="project" value="InterPro"/>
</dbReference>
<dbReference type="Gene3D" id="2.60.120.560">
    <property type="entry name" value="Exo-inulinase, domain 1"/>
    <property type="match status" value="1"/>
</dbReference>
<evidence type="ECO:0000313" key="11">
    <source>
        <dbReference type="Proteomes" id="UP000295217"/>
    </source>
</evidence>
<evidence type="ECO:0000256" key="6">
    <source>
        <dbReference type="ARBA" id="ARBA00023295"/>
    </source>
</evidence>
<keyword evidence="6" id="KW-0326">Glycosidase</keyword>
<dbReference type="RefSeq" id="WP_132101353.1">
    <property type="nucleotide sequence ID" value="NZ_SMLB01000002.1"/>
</dbReference>
<dbReference type="PANTHER" id="PTHR10963">
    <property type="entry name" value="GLYCOSYL HYDROLASE-RELATED"/>
    <property type="match status" value="1"/>
</dbReference>
<organism evidence="10 11">
    <name type="scientific">Jiangella aurantiaca</name>
    <dbReference type="NCBI Taxonomy" id="2530373"/>
    <lineage>
        <taxon>Bacteria</taxon>
        <taxon>Bacillati</taxon>
        <taxon>Actinomycetota</taxon>
        <taxon>Actinomycetes</taxon>
        <taxon>Jiangellales</taxon>
        <taxon>Jiangellaceae</taxon>
        <taxon>Jiangella</taxon>
    </lineage>
</organism>
<dbReference type="Gene3D" id="2.60.120.260">
    <property type="entry name" value="Galactose-binding domain-like"/>
    <property type="match status" value="1"/>
</dbReference>
<dbReference type="InterPro" id="IPR008264">
    <property type="entry name" value="Beta_glucanase"/>
</dbReference>
<protein>
    <recommendedName>
        <fullName evidence="3">licheninase</fullName>
        <ecNumber evidence="3">3.2.1.73</ecNumber>
    </recommendedName>
</protein>
<dbReference type="SUPFAM" id="SSF49899">
    <property type="entry name" value="Concanavalin A-like lectins/glucanases"/>
    <property type="match status" value="3"/>
</dbReference>
<dbReference type="PRINTS" id="PR00737">
    <property type="entry name" value="GLHYDRLASE16"/>
</dbReference>
<dbReference type="OrthoDB" id="9809583at2"/>
<evidence type="ECO:0000256" key="3">
    <source>
        <dbReference type="ARBA" id="ARBA00012690"/>
    </source>
</evidence>
<dbReference type="InterPro" id="IPR008263">
    <property type="entry name" value="GH16_AS"/>
</dbReference>
<evidence type="ECO:0000256" key="7">
    <source>
        <dbReference type="PIRSR" id="PIRSR608264-1"/>
    </source>
</evidence>
<keyword evidence="5 10" id="KW-0378">Hydrolase</keyword>
<dbReference type="EC" id="3.2.1.73" evidence="3"/>
<dbReference type="InterPro" id="IPR050546">
    <property type="entry name" value="Glycosyl_Hydrlase_16"/>
</dbReference>
<evidence type="ECO:0000256" key="1">
    <source>
        <dbReference type="ARBA" id="ARBA00000481"/>
    </source>
</evidence>
<dbReference type="Proteomes" id="UP000295217">
    <property type="component" value="Unassembled WGS sequence"/>
</dbReference>
<evidence type="ECO:0000256" key="2">
    <source>
        <dbReference type="ARBA" id="ARBA00006865"/>
    </source>
</evidence>
<dbReference type="InterPro" id="IPR008979">
    <property type="entry name" value="Galactose-bd-like_sf"/>
</dbReference>
<dbReference type="PROSITE" id="PS01034">
    <property type="entry name" value="GH16_1"/>
    <property type="match status" value="1"/>
</dbReference>
<dbReference type="AlphaFoldDB" id="A0A4V2YT63"/>
<dbReference type="GO" id="GO:0042972">
    <property type="term" value="F:licheninase activity"/>
    <property type="evidence" value="ECO:0007669"/>
    <property type="project" value="UniProtKB-EC"/>
</dbReference>
<sequence>MRLRLGLAATVLAALAASALVTAPSSAQSAPAAAQENLIVNGDFAEGVAPWTATAGVGLEVVDGQLCAAIPGGTAWPGELIVNQGDLALTAGENYTLTFTARASRTLYTQPVVRSTTAGSADFAKRIQLTTTAQTLSFVFTANATGTAGYFRFNAGGHAQPWTLCMDDVSLTGGAGAPPPDLGPDSFVDEFDTGVDNVFWYTPDGYNNGSHQNCQFNAANVATSSGVLTLSLDDTPYGDRSYSCGAIQTSERYGYGTYETRMQAGRASGTNSSLFSYIGPYNGYPHDEIDFEVLGKDPTNVDLNSWVNGSSRGPWVKDIGYDTSTQWVDFAWIWEPDRLRFYINGQLVEDVTDPADIPTNRQQVFTMIWGSDTLTGWMGEFVYPGAPVTAEYEYVAFTRAGDECQFATSVACDVDVPPVTDSFVDDFDTLNTSRWAVSHGWNNGTVMNCIWDRAQVVASGGALNLSFAKKTIGDRQYACSEVQHREKLGYGVYEARVKGVAGSGLMSSFFSWVGAGTSSPEEAIDFIKLLGVDTGRVKFDTWINAQTQAAVFRDLPVPFDQGYIDYGVDWSATRLDFYVNGQLVYSITDPAKIPDRETNMFLNIWGSETTPEMGTFEDPGGTVTFQVDRVAYTAPGDDCQFTGSIACASTALLTADFETGTTTGWTTVGGTWNTTPDEGSLVYRQTSTSGEAIAHTGDATWQDYAVELRAKVKTANGNAGVLFRYADAGNFYMYRLNASSQRAELYKRVDGTFTLVASQPMTVYVDRFYDLRVEITGEHVDAFVDDIQRINWTNPVDQLNAGRIGLRTYSSGAHFDDIVVSS</sequence>
<evidence type="ECO:0000256" key="8">
    <source>
        <dbReference type="SAM" id="SignalP"/>
    </source>
</evidence>
<reference evidence="10 11" key="1">
    <citation type="submission" date="2019-02" db="EMBL/GenBank/DDBJ databases">
        <title>Draft genome sequences of novel Actinobacteria.</title>
        <authorList>
            <person name="Sahin N."/>
            <person name="Ay H."/>
            <person name="Saygin H."/>
        </authorList>
    </citation>
    <scope>NUCLEOTIDE SEQUENCE [LARGE SCALE GENOMIC DNA]</scope>
    <source>
        <strain evidence="10 11">8K307</strain>
    </source>
</reference>
<dbReference type="InterPro" id="IPR003305">
    <property type="entry name" value="CenC_carb-bd"/>
</dbReference>
<dbReference type="InterPro" id="IPR013320">
    <property type="entry name" value="ConA-like_dom_sf"/>
</dbReference>
<dbReference type="Gene3D" id="2.60.120.200">
    <property type="match status" value="2"/>
</dbReference>
<evidence type="ECO:0000313" key="10">
    <source>
        <dbReference type="EMBL" id="TDD72637.1"/>
    </source>
</evidence>
<evidence type="ECO:0000259" key="9">
    <source>
        <dbReference type="PROSITE" id="PS51762"/>
    </source>
</evidence>
<keyword evidence="11" id="KW-1185">Reference proteome</keyword>
<comment type="catalytic activity">
    <reaction evidence="1">
        <text>Hydrolysis of (1-&gt;4)-beta-D-glucosidic linkages in beta-D-glucans containing (1-&gt;3)- and (1-&gt;4)-bonds.</text>
        <dbReference type="EC" id="3.2.1.73"/>
    </reaction>
</comment>
<dbReference type="EMBL" id="SMLB01000002">
    <property type="protein sequence ID" value="TDD72637.1"/>
    <property type="molecule type" value="Genomic_DNA"/>
</dbReference>
<dbReference type="PANTHER" id="PTHR10963:SF55">
    <property type="entry name" value="GLYCOSIDE HYDROLASE FAMILY 16 PROTEIN"/>
    <property type="match status" value="1"/>
</dbReference>
<dbReference type="SUPFAM" id="SSF49785">
    <property type="entry name" value="Galactose-binding domain-like"/>
    <property type="match status" value="1"/>
</dbReference>